<evidence type="ECO:0000313" key="1">
    <source>
        <dbReference type="EMBL" id="KAJ1911307.1"/>
    </source>
</evidence>
<dbReference type="AlphaFoldDB" id="A0A9W7ZV70"/>
<evidence type="ECO:0000313" key="2">
    <source>
        <dbReference type="Proteomes" id="UP001150538"/>
    </source>
</evidence>
<keyword evidence="2" id="KW-1185">Reference proteome</keyword>
<dbReference type="EMBL" id="JANBPU010000464">
    <property type="protein sequence ID" value="KAJ1911307.1"/>
    <property type="molecule type" value="Genomic_DNA"/>
</dbReference>
<protein>
    <submittedName>
        <fullName evidence="1">Uncharacterized protein</fullName>
    </submittedName>
</protein>
<sequence length="277" mass="32040">MEQPKIKSQQFKDCSSWVKDILDWIKQIKEKAKFDDSHSLTCDFVSAKDFLKIYLIARCIDIGDAYVYFTKNAITMDGFKSLFQSFDFFETMNFIGLFLHDDRYLIQVHGAEPLVPQEYFNQKAEKINKKLDGQGNFDAQAKDELKMLMEEYLYGLSQCIMFISDDRFGYNTDTSRTEMDIMKDILDFITGSVSMKILFIKFYYGNLPEEDRKLLQGEFNDHFEKEFKAFYGGGTNTLYEAIQAFNPESITNIKFGVGSADLLLVYLASHLEVGHSA</sequence>
<comment type="caution">
    <text evidence="1">The sequence shown here is derived from an EMBL/GenBank/DDBJ whole genome shotgun (WGS) entry which is preliminary data.</text>
</comment>
<accession>A0A9W7ZV70</accession>
<name>A0A9W7ZV70_9FUNG</name>
<proteinExistence type="predicted"/>
<dbReference type="Proteomes" id="UP001150538">
    <property type="component" value="Unassembled WGS sequence"/>
</dbReference>
<reference evidence="1" key="1">
    <citation type="submission" date="2022-07" db="EMBL/GenBank/DDBJ databases">
        <title>Phylogenomic reconstructions and comparative analyses of Kickxellomycotina fungi.</title>
        <authorList>
            <person name="Reynolds N.K."/>
            <person name="Stajich J.E."/>
            <person name="Barry K."/>
            <person name="Grigoriev I.V."/>
            <person name="Crous P."/>
            <person name="Smith M.E."/>
        </authorList>
    </citation>
    <scope>NUCLEOTIDE SEQUENCE</scope>
    <source>
        <strain evidence="1">NBRC 100468</strain>
    </source>
</reference>
<gene>
    <name evidence="1" type="ORF">H4219_005981</name>
</gene>
<organism evidence="1 2">
    <name type="scientific">Mycoemilia scoparia</name>
    <dbReference type="NCBI Taxonomy" id="417184"/>
    <lineage>
        <taxon>Eukaryota</taxon>
        <taxon>Fungi</taxon>
        <taxon>Fungi incertae sedis</taxon>
        <taxon>Zoopagomycota</taxon>
        <taxon>Kickxellomycotina</taxon>
        <taxon>Kickxellomycetes</taxon>
        <taxon>Kickxellales</taxon>
        <taxon>Kickxellaceae</taxon>
        <taxon>Mycoemilia</taxon>
    </lineage>
</organism>